<reference evidence="1" key="1">
    <citation type="submission" date="2020-02" db="EMBL/GenBank/DDBJ databases">
        <authorList>
            <person name="Meier V. D."/>
        </authorList>
    </citation>
    <scope>NUCLEOTIDE SEQUENCE</scope>
    <source>
        <strain evidence="1">AVDCRST_MAG19</strain>
    </source>
</reference>
<organism evidence="1">
    <name type="scientific">uncultured Thermomicrobiales bacterium</name>
    <dbReference type="NCBI Taxonomy" id="1645740"/>
    <lineage>
        <taxon>Bacteria</taxon>
        <taxon>Pseudomonadati</taxon>
        <taxon>Thermomicrobiota</taxon>
        <taxon>Thermomicrobia</taxon>
        <taxon>Thermomicrobiales</taxon>
        <taxon>environmental samples</taxon>
    </lineage>
</organism>
<gene>
    <name evidence="1" type="ORF">AVDCRST_MAG19-3159</name>
</gene>
<accession>A0A6J4VB10</accession>
<proteinExistence type="predicted"/>
<protein>
    <submittedName>
        <fullName evidence="1">Uncharacterized protein</fullName>
    </submittedName>
</protein>
<feature type="non-terminal residue" evidence="1">
    <location>
        <position position="36"/>
    </location>
</feature>
<sequence>RPAGSSSSTRRPAIWTVWTSPSPASVWSGARRRRRY</sequence>
<evidence type="ECO:0000313" key="1">
    <source>
        <dbReference type="EMBL" id="CAA9574359.1"/>
    </source>
</evidence>
<dbReference type="EMBL" id="CADCWL010000166">
    <property type="protein sequence ID" value="CAA9574359.1"/>
    <property type="molecule type" value="Genomic_DNA"/>
</dbReference>
<feature type="non-terminal residue" evidence="1">
    <location>
        <position position="1"/>
    </location>
</feature>
<name>A0A6J4VB10_9BACT</name>
<dbReference type="AlphaFoldDB" id="A0A6J4VB10"/>